<dbReference type="Gene3D" id="3.40.50.620">
    <property type="entry name" value="HUPs"/>
    <property type="match status" value="1"/>
</dbReference>
<protein>
    <recommendedName>
        <fullName evidence="2 8">Cryptochrome DASH</fullName>
    </recommendedName>
</protein>
<dbReference type="SUPFAM" id="SSF52425">
    <property type="entry name" value="Cryptochrome/photolyase, N-terminal domain"/>
    <property type="match status" value="1"/>
</dbReference>
<evidence type="ECO:0000256" key="6">
    <source>
        <dbReference type="PIRSR" id="PIRSR602081-1"/>
    </source>
</evidence>
<evidence type="ECO:0000259" key="9">
    <source>
        <dbReference type="PROSITE" id="PS51645"/>
    </source>
</evidence>
<dbReference type="PANTHER" id="PTHR11455">
    <property type="entry name" value="CRYPTOCHROME"/>
    <property type="match status" value="1"/>
</dbReference>
<feature type="binding site" evidence="6">
    <location>
        <begin position="302"/>
        <end position="309"/>
    </location>
    <ligand>
        <name>FAD</name>
        <dbReference type="ChEBI" id="CHEBI:57692"/>
    </ligand>
</feature>
<dbReference type="Proteomes" id="UP000321863">
    <property type="component" value="Unassembled WGS sequence"/>
</dbReference>
<dbReference type="EMBL" id="BJYJ01000003">
    <property type="protein sequence ID" value="GEN75338.1"/>
    <property type="molecule type" value="Genomic_DNA"/>
</dbReference>
<evidence type="ECO:0000256" key="3">
    <source>
        <dbReference type="ARBA" id="ARBA00022630"/>
    </source>
</evidence>
<dbReference type="InterPro" id="IPR036155">
    <property type="entry name" value="Crypto/Photolyase_N_sf"/>
</dbReference>
<accession>A0A511YJF1</accession>
<dbReference type="InterPro" id="IPR006050">
    <property type="entry name" value="DNA_photolyase_N"/>
</dbReference>
<dbReference type="GO" id="GO:0000719">
    <property type="term" value="P:photoreactive repair"/>
    <property type="evidence" value="ECO:0007669"/>
    <property type="project" value="TreeGrafter"/>
</dbReference>
<feature type="binding site" evidence="6">
    <location>
        <begin position="399"/>
        <end position="401"/>
    </location>
    <ligand>
        <name>FAD</name>
        <dbReference type="ChEBI" id="CHEBI:57692"/>
    </ligand>
</feature>
<dbReference type="SUPFAM" id="SSF48173">
    <property type="entry name" value="Cryptochrome/photolyase FAD-binding domain"/>
    <property type="match status" value="1"/>
</dbReference>
<keyword evidence="4 6" id="KW-0274">FAD</keyword>
<dbReference type="InterPro" id="IPR036134">
    <property type="entry name" value="Crypto/Photolyase_FAD-like_sf"/>
</dbReference>
<dbReference type="InterPro" id="IPR005101">
    <property type="entry name" value="Cryptochr/Photolyase_FAD-bd"/>
</dbReference>
<keyword evidence="5 8" id="KW-0157">Chromophore</keyword>
<dbReference type="PROSITE" id="PS51645">
    <property type="entry name" value="PHR_CRY_ALPHA_BETA"/>
    <property type="match status" value="1"/>
</dbReference>
<dbReference type="GO" id="GO:0003684">
    <property type="term" value="F:damaged DNA binding"/>
    <property type="evidence" value="ECO:0007669"/>
    <property type="project" value="TreeGrafter"/>
</dbReference>
<dbReference type="AlphaFoldDB" id="A0A511YJF1"/>
<evidence type="ECO:0000256" key="8">
    <source>
        <dbReference type="RuleBase" id="RU367151"/>
    </source>
</evidence>
<sequence length="446" mass="52676">MEEKLGRSKILQRKMPEKQKINILWFTKDLRTRDSEPLYNIMQERLPFLAVYVFDGRDFGSKQFGSRKTGKYRARFLLETIEDLKESLNKRNIPFLIRQGTTGTVFKELSGEFDIVKIFCQQEWTKEERDKENEIRNVLPMAGWEKSYSQFLVHPLFVSRTMDKIPMLFTAFRQKVEKNLLIRPEFASGNISYDKAMIKVQSDEVTLGSLGYEDFETDNRTAFPFGGGETQALNRLKSYFSETRNVSSYKETRNGLTGIDYSSKFSAWLSDGSLSAVTVYHEIKKYEQESGSNESTYWLVFELLWRDFFRYVSMEYQDLIFRKNGIGKKEYVWEHDDELIRKWKQGTTDSDFINANMIELNKTGWMSNRGRQNVASYFCKVLKQDWRTGAAYFEELLIDYDVHSNYGNWMYLAGVGNDNRDRIFNPEKQAEMYDPNQEFIQLWLQN</sequence>
<feature type="binding site" evidence="6">
    <location>
        <begin position="262"/>
        <end position="266"/>
    </location>
    <ligand>
        <name>FAD</name>
        <dbReference type="ChEBI" id="CHEBI:57692"/>
    </ligand>
</feature>
<dbReference type="Pfam" id="PF00875">
    <property type="entry name" value="DNA_photolyase"/>
    <property type="match status" value="1"/>
</dbReference>
<dbReference type="Gene3D" id="1.25.40.80">
    <property type="match status" value="1"/>
</dbReference>
<dbReference type="InterPro" id="IPR014133">
    <property type="entry name" value="Cry_DASH"/>
</dbReference>
<dbReference type="GO" id="GO:0003904">
    <property type="term" value="F:deoxyribodipyrimidine photo-lyase activity"/>
    <property type="evidence" value="ECO:0007669"/>
    <property type="project" value="TreeGrafter"/>
</dbReference>
<evidence type="ECO:0000256" key="2">
    <source>
        <dbReference type="ARBA" id="ARBA00017881"/>
    </source>
</evidence>
<evidence type="ECO:0000256" key="7">
    <source>
        <dbReference type="PIRSR" id="PIRSR602081-2"/>
    </source>
</evidence>
<dbReference type="GO" id="GO:0071949">
    <property type="term" value="F:FAD binding"/>
    <property type="evidence" value="ECO:0007669"/>
    <property type="project" value="TreeGrafter"/>
</dbReference>
<feature type="site" description="Electron transfer via tryptophanyl radical" evidence="7">
    <location>
        <position position="333"/>
    </location>
</feature>
<comment type="caution">
    <text evidence="10">The sequence shown here is derived from an EMBL/GenBank/DDBJ whole genome shotgun (WGS) entry which is preliminary data.</text>
</comment>
<feature type="binding site" evidence="6">
    <location>
        <position position="249"/>
    </location>
    <ligand>
        <name>FAD</name>
        <dbReference type="ChEBI" id="CHEBI:57692"/>
    </ligand>
</feature>
<dbReference type="Pfam" id="PF03441">
    <property type="entry name" value="FAD_binding_7"/>
    <property type="match status" value="1"/>
</dbReference>
<feature type="site" description="Electron transfer via tryptophanyl radical" evidence="7">
    <location>
        <position position="409"/>
    </location>
</feature>
<dbReference type="InterPro" id="IPR014729">
    <property type="entry name" value="Rossmann-like_a/b/a_fold"/>
</dbReference>
<proteinExistence type="inferred from homology"/>
<evidence type="ECO:0000256" key="4">
    <source>
        <dbReference type="ARBA" id="ARBA00022827"/>
    </source>
</evidence>
<feature type="domain" description="Photolyase/cryptochrome alpha/beta" evidence="9">
    <location>
        <begin position="20"/>
        <end position="156"/>
    </location>
</feature>
<feature type="site" description="Electron transfer via tryptophanyl radical" evidence="7">
    <location>
        <position position="386"/>
    </location>
</feature>
<evidence type="ECO:0000313" key="11">
    <source>
        <dbReference type="Proteomes" id="UP000321863"/>
    </source>
</evidence>
<comment type="cofactor">
    <cofactor evidence="8">
        <name>(6R)-5,10-methylene-5,6,7,8-tetrahydrofolate</name>
        <dbReference type="ChEBI" id="CHEBI:15636"/>
    </cofactor>
    <text evidence="8">Binds 1 5,10-methenyltetrahydrofolate (MTHF) per subunit.</text>
</comment>
<evidence type="ECO:0000256" key="5">
    <source>
        <dbReference type="ARBA" id="ARBA00022991"/>
    </source>
</evidence>
<evidence type="ECO:0000256" key="1">
    <source>
        <dbReference type="ARBA" id="ARBA00005862"/>
    </source>
</evidence>
<keyword evidence="10" id="KW-0456">Lyase</keyword>
<dbReference type="Gene3D" id="1.10.579.10">
    <property type="entry name" value="DNA Cyclobutane Dipyrimidine Photolyase, subunit A, domain 3"/>
    <property type="match status" value="1"/>
</dbReference>
<keyword evidence="11" id="KW-1185">Reference proteome</keyword>
<keyword evidence="3 6" id="KW-0285">Flavoprotein</keyword>
<dbReference type="PANTHER" id="PTHR11455:SF22">
    <property type="entry name" value="CRYPTOCHROME DASH"/>
    <property type="match status" value="1"/>
</dbReference>
<comment type="function">
    <text evidence="8">May have a photoreceptor function.</text>
</comment>
<comment type="cofactor">
    <cofactor evidence="6 8">
        <name>FAD</name>
        <dbReference type="ChEBI" id="CHEBI:57692"/>
    </cofactor>
    <text evidence="6 8">Binds 1 FAD per subunit.</text>
</comment>
<name>A0A511YJF1_9FLAO</name>
<dbReference type="NCBIfam" id="TIGR02765">
    <property type="entry name" value="crypto_DASH"/>
    <property type="match status" value="1"/>
</dbReference>
<evidence type="ECO:0000313" key="10">
    <source>
        <dbReference type="EMBL" id="GEN75338.1"/>
    </source>
</evidence>
<gene>
    <name evidence="10" type="primary">phrB3</name>
    <name evidence="10" type="ORF">CHA01nite_10780</name>
</gene>
<organism evidence="10 11">
    <name type="scientific">Chryseobacterium hagamense</name>
    <dbReference type="NCBI Taxonomy" id="395935"/>
    <lineage>
        <taxon>Bacteria</taxon>
        <taxon>Pseudomonadati</taxon>
        <taxon>Bacteroidota</taxon>
        <taxon>Flavobacteriia</taxon>
        <taxon>Flavobacteriales</taxon>
        <taxon>Weeksellaceae</taxon>
        <taxon>Chryseobacterium group</taxon>
        <taxon>Chryseobacterium</taxon>
    </lineage>
</organism>
<comment type="similarity">
    <text evidence="1 8">Belongs to the DNA photolyase class-1 family.</text>
</comment>
<dbReference type="InterPro" id="IPR002081">
    <property type="entry name" value="Cryptochrome/DNA_photolyase_1"/>
</dbReference>
<reference evidence="10 11" key="1">
    <citation type="submission" date="2019-07" db="EMBL/GenBank/DDBJ databases">
        <title>Whole genome shotgun sequence of Chryseobacterium hagamense NBRC 105253.</title>
        <authorList>
            <person name="Hosoyama A."/>
            <person name="Uohara A."/>
            <person name="Ohji S."/>
            <person name="Ichikawa N."/>
        </authorList>
    </citation>
    <scope>NUCLEOTIDE SEQUENCE [LARGE SCALE GENOMIC DNA]</scope>
    <source>
        <strain evidence="10 11">NBRC 105253</strain>
    </source>
</reference>